<evidence type="ECO:0000313" key="2">
    <source>
        <dbReference type="WBParaSite" id="PSU_v2.g18796.t1"/>
    </source>
</evidence>
<name>A0A914YEU9_9BILA</name>
<dbReference type="AlphaFoldDB" id="A0A914YEU9"/>
<organism evidence="1 2">
    <name type="scientific">Panagrolaimus superbus</name>
    <dbReference type="NCBI Taxonomy" id="310955"/>
    <lineage>
        <taxon>Eukaryota</taxon>
        <taxon>Metazoa</taxon>
        <taxon>Ecdysozoa</taxon>
        <taxon>Nematoda</taxon>
        <taxon>Chromadorea</taxon>
        <taxon>Rhabditida</taxon>
        <taxon>Tylenchina</taxon>
        <taxon>Panagrolaimomorpha</taxon>
        <taxon>Panagrolaimoidea</taxon>
        <taxon>Panagrolaimidae</taxon>
        <taxon>Panagrolaimus</taxon>
    </lineage>
</organism>
<dbReference type="WBParaSite" id="PSU_v2.g18796.t1">
    <property type="protein sequence ID" value="PSU_v2.g18796.t1"/>
    <property type="gene ID" value="PSU_v2.g18796"/>
</dbReference>
<keyword evidence="1" id="KW-1185">Reference proteome</keyword>
<accession>A0A914YEU9</accession>
<proteinExistence type="predicted"/>
<dbReference type="Proteomes" id="UP000887577">
    <property type="component" value="Unplaced"/>
</dbReference>
<reference evidence="2" key="1">
    <citation type="submission" date="2022-11" db="UniProtKB">
        <authorList>
            <consortium name="WormBaseParasite"/>
        </authorList>
    </citation>
    <scope>IDENTIFICATION</scope>
</reference>
<protein>
    <submittedName>
        <fullName evidence="2">Uncharacterized protein</fullName>
    </submittedName>
</protein>
<sequence length="213" mass="23605">MSQNDALTVCTKTGTLEIYIPHLINIYDLRDFLLYDSNDLNNFFGSLNSIAEASTSNVTDLISLKSTSGCFTLYLFDGFFFDKDYSILFRNVDDTKDNCQNSNNVFQIPPPSIPNFDATVESTKSGSCEMIILTTDYNSAFLSRIFISNISVSDLDGQYAVYSAENGKELFSFKGSDAYKWINLGVYTPALSIIAPPSSSITISMSGTHQCMF</sequence>
<evidence type="ECO:0000313" key="1">
    <source>
        <dbReference type="Proteomes" id="UP000887577"/>
    </source>
</evidence>